<dbReference type="Proteomes" id="UP000054279">
    <property type="component" value="Unassembled WGS sequence"/>
</dbReference>
<dbReference type="AlphaFoldDB" id="A0A0C9VZU9"/>
<protein>
    <submittedName>
        <fullName evidence="1">Uncharacterized protein</fullName>
    </submittedName>
</protein>
<dbReference type="EMBL" id="KN837116">
    <property type="protein sequence ID" value="KIJ44650.1"/>
    <property type="molecule type" value="Genomic_DNA"/>
</dbReference>
<keyword evidence="2" id="KW-1185">Reference proteome</keyword>
<reference evidence="1 2" key="1">
    <citation type="submission" date="2014-06" db="EMBL/GenBank/DDBJ databases">
        <title>Evolutionary Origins and Diversification of the Mycorrhizal Mutualists.</title>
        <authorList>
            <consortium name="DOE Joint Genome Institute"/>
            <consortium name="Mycorrhizal Genomics Consortium"/>
            <person name="Kohler A."/>
            <person name="Kuo A."/>
            <person name="Nagy L.G."/>
            <person name="Floudas D."/>
            <person name="Copeland A."/>
            <person name="Barry K.W."/>
            <person name="Cichocki N."/>
            <person name="Veneault-Fourrey C."/>
            <person name="LaButti K."/>
            <person name="Lindquist E.A."/>
            <person name="Lipzen A."/>
            <person name="Lundell T."/>
            <person name="Morin E."/>
            <person name="Murat C."/>
            <person name="Riley R."/>
            <person name="Ohm R."/>
            <person name="Sun H."/>
            <person name="Tunlid A."/>
            <person name="Henrissat B."/>
            <person name="Grigoriev I.V."/>
            <person name="Hibbett D.S."/>
            <person name="Martin F."/>
        </authorList>
    </citation>
    <scope>NUCLEOTIDE SEQUENCE [LARGE SCALE GENOMIC DNA]</scope>
    <source>
        <strain evidence="1 2">SS14</strain>
    </source>
</reference>
<sequence length="300" mass="33897">MSDEDVRSISSLSIGASSYLISDQPDSPYHISDSPALPKSSTGRTHAIHVAPMSTPAPSASVSVLQPRPLSSDFQVAQRIGRLRLVFSGPDKDSETHYAVVAIPASYADAILVAIRVFSRYSDDLRTDNVILRYRDLTRAAQWIWADIEVSNWSIFIHSGDEVGVFLNTKPVKGISEWDFTYGKIKLTVGARQGSNTKWSSICSNDEIDRPKNFEEAKKFVLPWVRLKQQKHNGFYYDIKPVDRDKEFNQYRFFIFTCPSHYNTANTDTWVEFPPEAYIDDNVWRSVVPKPSAILGIIVE</sequence>
<organism evidence="1 2">
    <name type="scientific">Sphaerobolus stellatus (strain SS14)</name>
    <dbReference type="NCBI Taxonomy" id="990650"/>
    <lineage>
        <taxon>Eukaryota</taxon>
        <taxon>Fungi</taxon>
        <taxon>Dikarya</taxon>
        <taxon>Basidiomycota</taxon>
        <taxon>Agaricomycotina</taxon>
        <taxon>Agaricomycetes</taxon>
        <taxon>Phallomycetidae</taxon>
        <taxon>Geastrales</taxon>
        <taxon>Sphaerobolaceae</taxon>
        <taxon>Sphaerobolus</taxon>
    </lineage>
</organism>
<proteinExistence type="predicted"/>
<evidence type="ECO:0000313" key="2">
    <source>
        <dbReference type="Proteomes" id="UP000054279"/>
    </source>
</evidence>
<dbReference type="OrthoDB" id="3063824at2759"/>
<name>A0A0C9VZU9_SPHS4</name>
<accession>A0A0C9VZU9</accession>
<evidence type="ECO:0000313" key="1">
    <source>
        <dbReference type="EMBL" id="KIJ44650.1"/>
    </source>
</evidence>
<gene>
    <name evidence="1" type="ORF">M422DRAFT_30308</name>
</gene>
<dbReference type="HOGENOM" id="CLU_080793_1_0_1"/>